<dbReference type="Proteomes" id="UP000464718">
    <property type="component" value="Chromosome i"/>
</dbReference>
<organism evidence="2 3">
    <name type="scientific">Vibrio parahaemolyticus</name>
    <dbReference type="NCBI Taxonomy" id="670"/>
    <lineage>
        <taxon>Bacteria</taxon>
        <taxon>Pseudomonadati</taxon>
        <taxon>Pseudomonadota</taxon>
        <taxon>Gammaproteobacteria</taxon>
        <taxon>Vibrionales</taxon>
        <taxon>Vibrionaceae</taxon>
        <taxon>Vibrio</taxon>
    </lineage>
</organism>
<protein>
    <submittedName>
        <fullName evidence="2">Uncharacterized protein</fullName>
    </submittedName>
</protein>
<name>A0AAX1FQH7_VIBPH</name>
<feature type="compositionally biased region" description="Basic residues" evidence="1">
    <location>
        <begin position="34"/>
        <end position="47"/>
    </location>
</feature>
<gene>
    <name evidence="2" type="ORF">EHC69_08735</name>
</gene>
<proteinExistence type="predicted"/>
<dbReference type="AlphaFoldDB" id="A0AAX1FQH7"/>
<accession>A0AAX1FQH7</accession>
<evidence type="ECO:0000313" key="2">
    <source>
        <dbReference type="EMBL" id="QHH09457.1"/>
    </source>
</evidence>
<feature type="region of interest" description="Disordered" evidence="1">
    <location>
        <begin position="22"/>
        <end position="60"/>
    </location>
</feature>
<feature type="compositionally biased region" description="Basic and acidic residues" evidence="1">
    <location>
        <begin position="22"/>
        <end position="33"/>
    </location>
</feature>
<dbReference type="EMBL" id="CP034298">
    <property type="protein sequence ID" value="QHH09457.1"/>
    <property type="molecule type" value="Genomic_DNA"/>
</dbReference>
<sequence>MQVKNKQGKVFEVSEEHYETYKRDLEPVGDKPKKEVKKKVANSRKTKTTTETPTEEEAVE</sequence>
<evidence type="ECO:0000313" key="3">
    <source>
        <dbReference type="Proteomes" id="UP000464718"/>
    </source>
</evidence>
<dbReference type="RefSeq" id="WP_005490042.1">
    <property type="nucleotide sequence ID" value="NZ_CP010883.1"/>
</dbReference>
<evidence type="ECO:0000256" key="1">
    <source>
        <dbReference type="SAM" id="MobiDB-lite"/>
    </source>
</evidence>
<reference evidence="2 3" key="1">
    <citation type="submission" date="2018-12" db="EMBL/GenBank/DDBJ databases">
        <title>Genomic insights into the evolutionary origins and pathogenicity of five Vibrio parahaemolyticus strains isolated from the shrimp with acute hepatopancreatic necrosis disease (AHPND).</title>
        <authorList>
            <person name="Yang Q."/>
            <person name="Dong X."/>
            <person name="Xie G."/>
            <person name="Fu S."/>
            <person name="Zou P."/>
            <person name="Sun J."/>
            <person name="Wang Y."/>
            <person name="Huang J."/>
        </authorList>
    </citation>
    <scope>NUCLEOTIDE SEQUENCE [LARGE SCALE GENOMIC DNA]</scope>
    <source>
        <strain evidence="2 3">20160303005-1</strain>
    </source>
</reference>